<reference evidence="2" key="1">
    <citation type="submission" date="2022-01" db="EMBL/GenBank/DDBJ databases">
        <authorList>
            <person name="Lagorce A."/>
        </authorList>
    </citation>
    <scope>NUCLEOTIDE SEQUENCE</scope>
    <source>
        <strain evidence="2">Th15_F1_A12</strain>
    </source>
</reference>
<organism evidence="2 3">
    <name type="scientific">Vibrio jasicida</name>
    <dbReference type="NCBI Taxonomy" id="766224"/>
    <lineage>
        <taxon>Bacteria</taxon>
        <taxon>Pseudomonadati</taxon>
        <taxon>Pseudomonadota</taxon>
        <taxon>Gammaproteobacteria</taxon>
        <taxon>Vibrionales</taxon>
        <taxon>Vibrionaceae</taxon>
        <taxon>Vibrio</taxon>
    </lineage>
</organism>
<keyword evidence="1" id="KW-0732">Signal</keyword>
<feature type="chain" id="PRO_5043415103" evidence="1">
    <location>
        <begin position="19"/>
        <end position="115"/>
    </location>
</feature>
<evidence type="ECO:0000313" key="3">
    <source>
        <dbReference type="Proteomes" id="UP001295462"/>
    </source>
</evidence>
<dbReference type="EMBL" id="CAKMUD010000001">
    <property type="protein sequence ID" value="CAH1566241.1"/>
    <property type="molecule type" value="Genomic_DNA"/>
</dbReference>
<dbReference type="AlphaFoldDB" id="A0AAU9QE37"/>
<sequence length="115" mass="12772">MKTKLLSLLCLFSLSAFSAESIHCKGLVRDAWIQSDGALIINTSWASSVGLCNVSKTKNGVTPETCKSWSSMALTAVATQKPLMMQYYNLKKCSDIKRYTASEKPHYVMIRESLD</sequence>
<evidence type="ECO:0000256" key="1">
    <source>
        <dbReference type="SAM" id="SignalP"/>
    </source>
</evidence>
<accession>A0AAU9QE37</accession>
<protein>
    <submittedName>
        <fullName evidence="2">Uncharacterized protein</fullName>
    </submittedName>
</protein>
<comment type="caution">
    <text evidence="2">The sequence shown here is derived from an EMBL/GenBank/DDBJ whole genome shotgun (WGS) entry which is preliminary data.</text>
</comment>
<dbReference type="RefSeq" id="WP_409588019.1">
    <property type="nucleotide sequence ID" value="NZ_CAKMTZ010000001.1"/>
</dbReference>
<name>A0AAU9QE37_9VIBR</name>
<feature type="signal peptide" evidence="1">
    <location>
        <begin position="1"/>
        <end position="18"/>
    </location>
</feature>
<dbReference type="Proteomes" id="UP001295462">
    <property type="component" value="Unassembled WGS sequence"/>
</dbReference>
<evidence type="ECO:0000313" key="2">
    <source>
        <dbReference type="EMBL" id="CAH1566241.1"/>
    </source>
</evidence>
<proteinExistence type="predicted"/>
<gene>
    <name evidence="2" type="ORF">THF1A12_10461</name>
</gene>